<evidence type="ECO:0000256" key="7">
    <source>
        <dbReference type="ARBA" id="ARBA00023224"/>
    </source>
</evidence>
<feature type="transmembrane region" description="Helical" evidence="8">
    <location>
        <begin position="543"/>
        <end position="567"/>
    </location>
</feature>
<dbReference type="PANTHER" id="PTHR21143:SF134">
    <property type="entry name" value="GUSTATORY RECEPTOR"/>
    <property type="match status" value="1"/>
</dbReference>
<reference evidence="9" key="2">
    <citation type="submission" date="2020-05" db="UniProtKB">
        <authorList>
            <consortium name="EnsemblMetazoa"/>
        </authorList>
    </citation>
    <scope>IDENTIFICATION</scope>
    <source>
        <strain evidence="9">maculatus3</strain>
    </source>
</reference>
<feature type="transmembrane region" description="Helical" evidence="8">
    <location>
        <begin position="348"/>
        <end position="365"/>
    </location>
</feature>
<dbReference type="GO" id="GO:0030424">
    <property type="term" value="C:axon"/>
    <property type="evidence" value="ECO:0007669"/>
    <property type="project" value="TreeGrafter"/>
</dbReference>
<keyword evidence="7 8" id="KW-0807">Transducer</keyword>
<keyword evidence="3 8" id="KW-0812">Transmembrane</keyword>
<dbReference type="GO" id="GO:0050909">
    <property type="term" value="P:sensory perception of taste"/>
    <property type="evidence" value="ECO:0007669"/>
    <property type="project" value="InterPro"/>
</dbReference>
<comment type="caution">
    <text evidence="8">Lacks conserved residue(s) required for the propagation of feature annotation.</text>
</comment>
<dbReference type="EnsemblMetazoa" id="AMAM017892-RA">
    <property type="protein sequence ID" value="AMAM017892-PA"/>
    <property type="gene ID" value="AMAM017892"/>
</dbReference>
<keyword evidence="5 8" id="KW-0472">Membrane</keyword>
<keyword evidence="2 8" id="KW-1003">Cell membrane</keyword>
<protein>
    <recommendedName>
        <fullName evidence="8">Gustatory receptor</fullName>
    </recommendedName>
</protein>
<name>A0A182T1S6_9DIPT</name>
<evidence type="ECO:0000256" key="8">
    <source>
        <dbReference type="RuleBase" id="RU363108"/>
    </source>
</evidence>
<evidence type="ECO:0000256" key="6">
    <source>
        <dbReference type="ARBA" id="ARBA00023170"/>
    </source>
</evidence>
<feature type="transmembrane region" description="Helical" evidence="8">
    <location>
        <begin position="442"/>
        <end position="460"/>
    </location>
</feature>
<dbReference type="InterPro" id="IPR013604">
    <property type="entry name" value="7TM_chemorcpt"/>
</dbReference>
<feature type="transmembrane region" description="Helical" evidence="8">
    <location>
        <begin position="25"/>
        <end position="42"/>
    </location>
</feature>
<evidence type="ECO:0000313" key="9">
    <source>
        <dbReference type="EnsemblMetazoa" id="AMAM017892-PA"/>
    </source>
</evidence>
<accession>A0A182T1S6</accession>
<organism evidence="9 10">
    <name type="scientific">Anopheles maculatus</name>
    <dbReference type="NCBI Taxonomy" id="74869"/>
    <lineage>
        <taxon>Eukaryota</taxon>
        <taxon>Metazoa</taxon>
        <taxon>Ecdysozoa</taxon>
        <taxon>Arthropoda</taxon>
        <taxon>Hexapoda</taxon>
        <taxon>Insecta</taxon>
        <taxon>Pterygota</taxon>
        <taxon>Neoptera</taxon>
        <taxon>Endopterygota</taxon>
        <taxon>Diptera</taxon>
        <taxon>Nematocera</taxon>
        <taxon>Culicoidea</taxon>
        <taxon>Culicidae</taxon>
        <taxon>Anophelinae</taxon>
        <taxon>Anopheles</taxon>
        <taxon>Anopheles maculatus group</taxon>
    </lineage>
</organism>
<evidence type="ECO:0000256" key="2">
    <source>
        <dbReference type="ARBA" id="ARBA00022475"/>
    </source>
</evidence>
<dbReference type="Pfam" id="PF08395">
    <property type="entry name" value="7tm_7"/>
    <property type="match status" value="3"/>
</dbReference>
<dbReference type="GO" id="GO:0007635">
    <property type="term" value="P:chemosensory behavior"/>
    <property type="evidence" value="ECO:0007669"/>
    <property type="project" value="TreeGrafter"/>
</dbReference>
<dbReference type="GO" id="GO:0007165">
    <property type="term" value="P:signal transduction"/>
    <property type="evidence" value="ECO:0007669"/>
    <property type="project" value="UniProtKB-KW"/>
</dbReference>
<feature type="transmembrane region" description="Helical" evidence="8">
    <location>
        <begin position="385"/>
        <end position="406"/>
    </location>
</feature>
<dbReference type="PANTHER" id="PTHR21143">
    <property type="entry name" value="INVERTEBRATE GUSTATORY RECEPTOR"/>
    <property type="match status" value="1"/>
</dbReference>
<evidence type="ECO:0000256" key="1">
    <source>
        <dbReference type="ARBA" id="ARBA00004651"/>
    </source>
</evidence>
<keyword evidence="10" id="KW-1185">Reference proteome</keyword>
<feature type="transmembrane region" description="Helical" evidence="8">
    <location>
        <begin position="54"/>
        <end position="83"/>
    </location>
</feature>
<evidence type="ECO:0000256" key="5">
    <source>
        <dbReference type="ARBA" id="ARBA00023136"/>
    </source>
</evidence>
<dbReference type="GO" id="GO:0043025">
    <property type="term" value="C:neuronal cell body"/>
    <property type="evidence" value="ECO:0007669"/>
    <property type="project" value="TreeGrafter"/>
</dbReference>
<dbReference type="AlphaFoldDB" id="A0A182T1S6"/>
<reference evidence="10" key="1">
    <citation type="submission" date="2013-09" db="EMBL/GenBank/DDBJ databases">
        <title>The Genome Sequence of Anopheles maculatus species B.</title>
        <authorList>
            <consortium name="The Broad Institute Genomics Platform"/>
            <person name="Neafsey D.E."/>
            <person name="Besansky N."/>
            <person name="Howell P."/>
            <person name="Walton C."/>
            <person name="Young S.K."/>
            <person name="Zeng Q."/>
            <person name="Gargeya S."/>
            <person name="Fitzgerald M."/>
            <person name="Haas B."/>
            <person name="Abouelleil A."/>
            <person name="Allen A.W."/>
            <person name="Alvarado L."/>
            <person name="Arachchi H.M."/>
            <person name="Berlin A.M."/>
            <person name="Chapman S.B."/>
            <person name="Gainer-Dewar J."/>
            <person name="Goldberg J."/>
            <person name="Griggs A."/>
            <person name="Gujja S."/>
            <person name="Hansen M."/>
            <person name="Howarth C."/>
            <person name="Imamovic A."/>
            <person name="Ireland A."/>
            <person name="Larimer J."/>
            <person name="McCowan C."/>
            <person name="Murphy C."/>
            <person name="Pearson M."/>
            <person name="Poon T.W."/>
            <person name="Priest M."/>
            <person name="Roberts A."/>
            <person name="Saif S."/>
            <person name="Shea T."/>
            <person name="Sisk P."/>
            <person name="Sykes S."/>
            <person name="Wortman J."/>
            <person name="Nusbaum C."/>
            <person name="Birren B."/>
        </authorList>
    </citation>
    <scope>NUCLEOTIDE SEQUENCE [LARGE SCALE GENOMIC DNA]</scope>
    <source>
        <strain evidence="10">maculatus3</strain>
    </source>
</reference>
<dbReference type="VEuPathDB" id="VectorBase:AMAM017892"/>
<comment type="function">
    <text evidence="8">Gustatory receptor which mediates acceptance or avoidance behavior, depending on its substrates.</text>
</comment>
<dbReference type="GO" id="GO:0005886">
    <property type="term" value="C:plasma membrane"/>
    <property type="evidence" value="ECO:0007669"/>
    <property type="project" value="UniProtKB-SubCell"/>
</dbReference>
<feature type="transmembrane region" description="Helical" evidence="8">
    <location>
        <begin position="143"/>
        <end position="164"/>
    </location>
</feature>
<feature type="transmembrane region" description="Helical" evidence="8">
    <location>
        <begin position="319"/>
        <end position="336"/>
    </location>
</feature>
<feature type="transmembrane region" description="Helical" evidence="8">
    <location>
        <begin position="472"/>
        <end position="495"/>
    </location>
</feature>
<dbReference type="GO" id="GO:0008049">
    <property type="term" value="P:male courtship behavior"/>
    <property type="evidence" value="ECO:0007669"/>
    <property type="project" value="TreeGrafter"/>
</dbReference>
<keyword evidence="4 8" id="KW-1133">Transmembrane helix</keyword>
<feature type="transmembrane region" description="Helical" evidence="8">
    <location>
        <begin position="211"/>
        <end position="231"/>
    </location>
</feature>
<keyword evidence="6 8" id="KW-0675">Receptor</keyword>
<dbReference type="GO" id="GO:0030425">
    <property type="term" value="C:dendrite"/>
    <property type="evidence" value="ECO:0007669"/>
    <property type="project" value="TreeGrafter"/>
</dbReference>
<evidence type="ECO:0000313" key="10">
    <source>
        <dbReference type="Proteomes" id="UP000075901"/>
    </source>
</evidence>
<comment type="similarity">
    <text evidence="8">Belongs to the insect chemoreceptor superfamily. Gustatory receptor (GR) family.</text>
</comment>
<comment type="subcellular location">
    <subcellularLocation>
        <location evidence="1 8">Cell membrane</location>
        <topology evidence="1 8">Multi-pass membrane protein</topology>
    </subcellularLocation>
</comment>
<dbReference type="Proteomes" id="UP000075901">
    <property type="component" value="Unassembled WGS sequence"/>
</dbReference>
<feature type="transmembrane region" description="Helical" evidence="8">
    <location>
        <begin position="120"/>
        <end position="137"/>
    </location>
</feature>
<evidence type="ECO:0000256" key="3">
    <source>
        <dbReference type="ARBA" id="ARBA00022692"/>
    </source>
</evidence>
<proteinExistence type="inferred from homology"/>
<sequence>MASLLYFTPCSYNEQLGLFVATKRNMVVFGVALTITIPFWVYDIRLMATNFLSTYTTVFAAVGSIELLVYVSVMMCAMLNVFIKRKRITRLMNVLFRPDRILDRCSSTANQERYNDNRKLRTFAVLVVMLFCFKFAYHPTVEVKILTVMIAGRFLAIWILIFVYRLHVRAIEQRMEQLRVLYTSKEIEQHISYFLNRYVRYSEQIAEVDRCYSLPVVLIFLLVMVQLIYLAEYWYTMIETRTAMPVEETALCTRHFDDYRLQNTRAAKQIQKFLLKNLHQKKKFSACGFFDIDNTVIYMVGVCNRNHINVSMSSYYRRHARIFQVAALLYLVPCSYNRETDRFEQQVSNKLAFAFGIIMTVPFWYMDLKFMTQFYMQNISPIMEAVGTIEIAVYVSIVSSTMLNTFGRRNRYTRMLNVLFHSDWLLDRYESIEKDYDNRRQFSGFMIVLTAMVCCNMLYHREVSLQLLSFSVAMKIFGVCYLTIVYRICVGAIGVRMGQLRALYQLNQVRQHSQEQTVRYFIERFDLYAAQLQQIDYCFSFPLTMIILLVLVEMVYLLFDLFTILALGRPTMMESFEIDYFQWVLRQLWQTVYGAVVLLTVTGCQSTCDQLQQTAQLVTQFDDDRNRNTRVTKLIQRFLLQNLDRKTSFSAGGLFHIDYAMLHMVRCLTTNANIALHSDKRLIFPTLSLAGI</sequence>
<evidence type="ECO:0000256" key="4">
    <source>
        <dbReference type="ARBA" id="ARBA00022989"/>
    </source>
</evidence>